<dbReference type="AlphaFoldDB" id="A0A1V6LWQ6"/>
<gene>
    <name evidence="2" type="ORF">BIY37_12720</name>
</gene>
<protein>
    <recommendedName>
        <fullName evidence="1">Transposase IS4-like domain-containing protein</fullName>
    </recommendedName>
</protein>
<organism evidence="2 3">
    <name type="scientific">Candidatus Brocadia sapporoensis</name>
    <dbReference type="NCBI Taxonomy" id="392547"/>
    <lineage>
        <taxon>Bacteria</taxon>
        <taxon>Pseudomonadati</taxon>
        <taxon>Planctomycetota</taxon>
        <taxon>Candidatus Brocadiia</taxon>
        <taxon>Candidatus Brocadiales</taxon>
        <taxon>Candidatus Brocadiaceae</taxon>
        <taxon>Candidatus Brocadia</taxon>
    </lineage>
</organism>
<evidence type="ECO:0000259" key="1">
    <source>
        <dbReference type="Pfam" id="PF01609"/>
    </source>
</evidence>
<keyword evidence="3" id="KW-1185">Reference proteome</keyword>
<comment type="caution">
    <text evidence="2">The sequence shown here is derived from an EMBL/GenBank/DDBJ whole genome shotgun (WGS) entry which is preliminary data.</text>
</comment>
<sequence>MVLTSEGFSAAYEVYPGNTRGTATLEEFLDWIEKRYGKFRRTWLMDPGIPTEDTLEKMRERGIDYLVSTPKGHLTRVEKPLLEET</sequence>
<feature type="domain" description="Transposase IS4-like" evidence="1">
    <location>
        <begin position="3"/>
        <end position="71"/>
    </location>
</feature>
<name>A0A1V6LWQ6_9BACT</name>
<evidence type="ECO:0000313" key="2">
    <source>
        <dbReference type="EMBL" id="OQD44572.1"/>
    </source>
</evidence>
<dbReference type="GO" id="GO:0004803">
    <property type="term" value="F:transposase activity"/>
    <property type="evidence" value="ECO:0007669"/>
    <property type="project" value="InterPro"/>
</dbReference>
<dbReference type="Pfam" id="PF01609">
    <property type="entry name" value="DDE_Tnp_1"/>
    <property type="match status" value="1"/>
</dbReference>
<proteinExistence type="predicted"/>
<dbReference type="InterPro" id="IPR002559">
    <property type="entry name" value="Transposase_11"/>
</dbReference>
<accession>A0A1V6LWQ6</accession>
<evidence type="ECO:0000313" key="3">
    <source>
        <dbReference type="Proteomes" id="UP000242219"/>
    </source>
</evidence>
<dbReference type="EMBL" id="MJUW02000122">
    <property type="protein sequence ID" value="OQD44572.1"/>
    <property type="molecule type" value="Genomic_DNA"/>
</dbReference>
<dbReference type="GO" id="GO:0003677">
    <property type="term" value="F:DNA binding"/>
    <property type="evidence" value="ECO:0007669"/>
    <property type="project" value="InterPro"/>
</dbReference>
<dbReference type="Proteomes" id="UP000242219">
    <property type="component" value="Unassembled WGS sequence"/>
</dbReference>
<reference evidence="2 3" key="1">
    <citation type="journal article" date="2016" name="Genome Announc.">
        <title>Draft Genome Sequence of the Anaerobic Ammonium-Oxidizing Bacterium 'Candidatus Brocadia sp. 40'.</title>
        <authorList>
            <person name="Ali M."/>
            <person name="Haroon M.F."/>
            <person name="Narita Y."/>
            <person name="Zhang L."/>
            <person name="Rangel Shaw D."/>
            <person name="Okabe S."/>
            <person name="Saikaly P.E."/>
        </authorList>
    </citation>
    <scope>NUCLEOTIDE SEQUENCE [LARGE SCALE GENOMIC DNA]</scope>
    <source>
        <strain evidence="2 3">40</strain>
    </source>
</reference>
<dbReference type="GO" id="GO:0006313">
    <property type="term" value="P:DNA transposition"/>
    <property type="evidence" value="ECO:0007669"/>
    <property type="project" value="InterPro"/>
</dbReference>